<dbReference type="EMBL" id="CAJOBC010005619">
    <property type="protein sequence ID" value="CAF3869925.1"/>
    <property type="molecule type" value="Genomic_DNA"/>
</dbReference>
<evidence type="ECO:0000313" key="2">
    <source>
        <dbReference type="EMBL" id="CAF3869925.1"/>
    </source>
</evidence>
<sequence length="208" mass="23919">MKCDCGTKFALPLCADTKSFQLSSYYKHIRGTKCLMMCKKEKEKNDRRKRQQQQSSFASFASLPPSVIPATAYGTNNKELIRIIGFSTDCGPKYFKSMRLVSVFFADLPNIPVIDNNDNRLFAINVPAKWSSWCFLKCKQLLLFMQDPIHLCTKLRNRLLSTKATLLIGTQQVNIKHLEDLIDNSSKSIIIWLNPIFFQKINKILHHV</sequence>
<keyword evidence="3" id="KW-1185">Reference proteome</keyword>
<gene>
    <name evidence="1" type="ORF">GPM918_LOCUS18953</name>
    <name evidence="2" type="ORF">SRO942_LOCUS18951</name>
</gene>
<organism evidence="1 3">
    <name type="scientific">Didymodactylos carnosus</name>
    <dbReference type="NCBI Taxonomy" id="1234261"/>
    <lineage>
        <taxon>Eukaryota</taxon>
        <taxon>Metazoa</taxon>
        <taxon>Spiralia</taxon>
        <taxon>Gnathifera</taxon>
        <taxon>Rotifera</taxon>
        <taxon>Eurotatoria</taxon>
        <taxon>Bdelloidea</taxon>
        <taxon>Philodinida</taxon>
        <taxon>Philodinidae</taxon>
        <taxon>Didymodactylos</taxon>
    </lineage>
</organism>
<dbReference type="OrthoDB" id="10064970at2759"/>
<name>A0A814PHI0_9BILA</name>
<dbReference type="EMBL" id="CAJNOQ010005619">
    <property type="protein sequence ID" value="CAF1105260.1"/>
    <property type="molecule type" value="Genomic_DNA"/>
</dbReference>
<evidence type="ECO:0000313" key="3">
    <source>
        <dbReference type="Proteomes" id="UP000663829"/>
    </source>
</evidence>
<evidence type="ECO:0000313" key="1">
    <source>
        <dbReference type="EMBL" id="CAF1105260.1"/>
    </source>
</evidence>
<dbReference type="AlphaFoldDB" id="A0A814PHI0"/>
<dbReference type="Proteomes" id="UP000663829">
    <property type="component" value="Unassembled WGS sequence"/>
</dbReference>
<comment type="caution">
    <text evidence="1">The sequence shown here is derived from an EMBL/GenBank/DDBJ whole genome shotgun (WGS) entry which is preliminary data.</text>
</comment>
<protein>
    <submittedName>
        <fullName evidence="1">Uncharacterized protein</fullName>
    </submittedName>
</protein>
<proteinExistence type="predicted"/>
<accession>A0A814PHI0</accession>
<reference evidence="1" key="1">
    <citation type="submission" date="2021-02" db="EMBL/GenBank/DDBJ databases">
        <authorList>
            <person name="Nowell W R."/>
        </authorList>
    </citation>
    <scope>NUCLEOTIDE SEQUENCE</scope>
</reference>
<dbReference type="Proteomes" id="UP000681722">
    <property type="component" value="Unassembled WGS sequence"/>
</dbReference>